<keyword evidence="2 6" id="KW-0689">Ribosomal protein</keyword>
<evidence type="ECO:0000259" key="5">
    <source>
        <dbReference type="Pfam" id="PF01778"/>
    </source>
</evidence>
<dbReference type="OrthoDB" id="338850at2759"/>
<evidence type="ECO:0000256" key="3">
    <source>
        <dbReference type="ARBA" id="ARBA00023274"/>
    </source>
</evidence>
<proteinExistence type="inferred from homology"/>
<name>A0A9P6RUL0_9FUNG</name>
<comment type="caution">
    <text evidence="6">The sequence shown here is derived from an EMBL/GenBank/DDBJ whole genome shotgun (WGS) entry which is preliminary data.</text>
</comment>
<organism evidence="6 7">
    <name type="scientific">Dissophora globulifera</name>
    <dbReference type="NCBI Taxonomy" id="979702"/>
    <lineage>
        <taxon>Eukaryota</taxon>
        <taxon>Fungi</taxon>
        <taxon>Fungi incertae sedis</taxon>
        <taxon>Mucoromycota</taxon>
        <taxon>Mortierellomycotina</taxon>
        <taxon>Mortierellomycetes</taxon>
        <taxon>Mortierellales</taxon>
        <taxon>Mortierellaceae</taxon>
        <taxon>Dissophora</taxon>
    </lineage>
</organism>
<protein>
    <submittedName>
        <fullName evidence="6">60S ribosomal protein L28</fullName>
    </submittedName>
</protein>
<sequence length="140" mass="14799">MSADLTWLLIKNNNSYLVKRSGVQFSSEAGNLLNKNSFKYSGLANKKTVDVAAAPSGRGVVVSTKVTSVPAYKPSKGLNKVTLSKGVRKSARSVAGLTRSGYRADLRQAALARVSAVLNSQKPVKAAPKKTGNGIRATKH</sequence>
<dbReference type="GO" id="GO:0006412">
    <property type="term" value="P:translation"/>
    <property type="evidence" value="ECO:0007669"/>
    <property type="project" value="InterPro"/>
</dbReference>
<dbReference type="Proteomes" id="UP000738325">
    <property type="component" value="Unassembled WGS sequence"/>
</dbReference>
<comment type="similarity">
    <text evidence="1">Belongs to the eukaryotic ribosomal protein eL28 family.</text>
</comment>
<dbReference type="Gene3D" id="3.30.390.110">
    <property type="match status" value="1"/>
</dbReference>
<feature type="region of interest" description="Disordered" evidence="4">
    <location>
        <begin position="120"/>
        <end position="140"/>
    </location>
</feature>
<reference evidence="6" key="1">
    <citation type="journal article" date="2020" name="Fungal Divers.">
        <title>Resolving the Mortierellaceae phylogeny through synthesis of multi-gene phylogenetics and phylogenomics.</title>
        <authorList>
            <person name="Vandepol N."/>
            <person name="Liber J."/>
            <person name="Desiro A."/>
            <person name="Na H."/>
            <person name="Kennedy M."/>
            <person name="Barry K."/>
            <person name="Grigoriev I.V."/>
            <person name="Miller A.N."/>
            <person name="O'Donnell K."/>
            <person name="Stajich J.E."/>
            <person name="Bonito G."/>
        </authorList>
    </citation>
    <scope>NUCLEOTIDE SEQUENCE</scope>
    <source>
        <strain evidence="6">REB-010B</strain>
    </source>
</reference>
<dbReference type="InterPro" id="IPR002672">
    <property type="entry name" value="Ribosomal_eL28"/>
</dbReference>
<dbReference type="FunFam" id="3.30.390.110:FF:000002">
    <property type="entry name" value="60S ribosomal protein L28"/>
    <property type="match status" value="1"/>
</dbReference>
<dbReference type="GO" id="GO:1990904">
    <property type="term" value="C:ribonucleoprotein complex"/>
    <property type="evidence" value="ECO:0007669"/>
    <property type="project" value="UniProtKB-KW"/>
</dbReference>
<evidence type="ECO:0000313" key="6">
    <source>
        <dbReference type="EMBL" id="KAG0327606.1"/>
    </source>
</evidence>
<dbReference type="Pfam" id="PF01778">
    <property type="entry name" value="Ribosomal_L28e"/>
    <property type="match status" value="1"/>
</dbReference>
<dbReference type="GO" id="GO:0003735">
    <property type="term" value="F:structural constituent of ribosome"/>
    <property type="evidence" value="ECO:0007669"/>
    <property type="project" value="InterPro"/>
</dbReference>
<dbReference type="PANTHER" id="PTHR10544">
    <property type="entry name" value="60S RIBOSOMAL PROTEIN L28"/>
    <property type="match status" value="1"/>
</dbReference>
<dbReference type="EMBL" id="JAAAIP010000052">
    <property type="protein sequence ID" value="KAG0327606.1"/>
    <property type="molecule type" value="Genomic_DNA"/>
</dbReference>
<evidence type="ECO:0000256" key="1">
    <source>
        <dbReference type="ARBA" id="ARBA00007926"/>
    </source>
</evidence>
<evidence type="ECO:0000313" key="7">
    <source>
        <dbReference type="Proteomes" id="UP000738325"/>
    </source>
</evidence>
<gene>
    <name evidence="6" type="primary">RPL28_3</name>
    <name evidence="6" type="ORF">BGZ99_007308</name>
</gene>
<feature type="domain" description="Ribosomal eL28/Mak16" evidence="5">
    <location>
        <begin position="5"/>
        <end position="120"/>
    </location>
</feature>
<evidence type="ECO:0000256" key="4">
    <source>
        <dbReference type="SAM" id="MobiDB-lite"/>
    </source>
</evidence>
<dbReference type="AlphaFoldDB" id="A0A9P6RUL0"/>
<keyword evidence="7" id="KW-1185">Reference proteome</keyword>
<dbReference type="InterPro" id="IPR029004">
    <property type="entry name" value="Ribosomal_eL28/Mak16"/>
</dbReference>
<evidence type="ECO:0000256" key="2">
    <source>
        <dbReference type="ARBA" id="ARBA00022980"/>
    </source>
</evidence>
<dbReference type="GO" id="GO:0005840">
    <property type="term" value="C:ribosome"/>
    <property type="evidence" value="ECO:0007669"/>
    <property type="project" value="UniProtKB-KW"/>
</dbReference>
<accession>A0A9P6RUL0</accession>
<keyword evidence="3" id="KW-0687">Ribonucleoprotein</keyword>